<dbReference type="GO" id="GO:0016829">
    <property type="term" value="F:lyase activity"/>
    <property type="evidence" value="ECO:0007669"/>
    <property type="project" value="UniProtKB-KW"/>
</dbReference>
<organism evidence="10 11">
    <name type="scientific">Pleurostoma richardsiae</name>
    <dbReference type="NCBI Taxonomy" id="41990"/>
    <lineage>
        <taxon>Eukaryota</taxon>
        <taxon>Fungi</taxon>
        <taxon>Dikarya</taxon>
        <taxon>Ascomycota</taxon>
        <taxon>Pezizomycotina</taxon>
        <taxon>Sordariomycetes</taxon>
        <taxon>Sordariomycetidae</taxon>
        <taxon>Calosphaeriales</taxon>
        <taxon>Pleurostomataceae</taxon>
        <taxon>Pleurostoma</taxon>
    </lineage>
</organism>
<dbReference type="PANTHER" id="PTHR11941:SF158">
    <property type="entry name" value="ENOYL-COA HYDRATASE (AFU_ORTHOLOGUE AFUA_2G10650)"/>
    <property type="match status" value="1"/>
</dbReference>
<dbReference type="InterPro" id="IPR045004">
    <property type="entry name" value="ECH_dom"/>
</dbReference>
<evidence type="ECO:0000256" key="3">
    <source>
        <dbReference type="ARBA" id="ARBA00005254"/>
    </source>
</evidence>
<evidence type="ECO:0000256" key="4">
    <source>
        <dbReference type="ARBA" id="ARBA00023140"/>
    </source>
</evidence>
<evidence type="ECO:0000256" key="6">
    <source>
        <dbReference type="ARBA" id="ARBA00023239"/>
    </source>
</evidence>
<dbReference type="Pfam" id="PF00378">
    <property type="entry name" value="ECH_1"/>
    <property type="match status" value="1"/>
</dbReference>
<reference evidence="10" key="1">
    <citation type="submission" date="2022-07" db="EMBL/GenBank/DDBJ databases">
        <title>Fungi with potential for degradation of polypropylene.</title>
        <authorList>
            <person name="Gostincar C."/>
        </authorList>
    </citation>
    <scope>NUCLEOTIDE SEQUENCE</scope>
    <source>
        <strain evidence="10">EXF-13308</strain>
    </source>
</reference>
<dbReference type="Proteomes" id="UP001174694">
    <property type="component" value="Unassembled WGS sequence"/>
</dbReference>
<feature type="domain" description="Enoyl-CoA hydratase/isomerase" evidence="9">
    <location>
        <begin position="28"/>
        <end position="90"/>
    </location>
</feature>
<protein>
    <submittedName>
        <fullName evidence="10">Carnitinyl-CoA dehydratase</fullName>
    </submittedName>
</protein>
<keyword evidence="11" id="KW-1185">Reference proteome</keyword>
<dbReference type="SUPFAM" id="SSF52096">
    <property type="entry name" value="ClpP/crotonase"/>
    <property type="match status" value="1"/>
</dbReference>
<dbReference type="GO" id="GO:0006635">
    <property type="term" value="P:fatty acid beta-oxidation"/>
    <property type="evidence" value="ECO:0007669"/>
    <property type="project" value="TreeGrafter"/>
</dbReference>
<dbReference type="FunFam" id="3.90.226.10:FF:000074">
    <property type="entry name" value="Enoyl-CoA hydratase (AFU_orthologue AFUA_2G10650)"/>
    <property type="match status" value="1"/>
</dbReference>
<accession>A0AA38SCQ5</accession>
<dbReference type="GO" id="GO:0016853">
    <property type="term" value="F:isomerase activity"/>
    <property type="evidence" value="ECO:0007669"/>
    <property type="project" value="UniProtKB-KW"/>
</dbReference>
<keyword evidence="4" id="KW-0576">Peroxisome</keyword>
<dbReference type="CDD" id="cd06558">
    <property type="entry name" value="crotonase-like"/>
    <property type="match status" value="1"/>
</dbReference>
<dbReference type="GO" id="GO:0005739">
    <property type="term" value="C:mitochondrion"/>
    <property type="evidence" value="ECO:0007669"/>
    <property type="project" value="TreeGrafter"/>
</dbReference>
<dbReference type="Gene3D" id="3.90.226.10">
    <property type="entry name" value="2-enoyl-CoA Hydratase, Chain A, domain 1"/>
    <property type="match status" value="1"/>
</dbReference>
<feature type="region of interest" description="Disordered" evidence="8">
    <location>
        <begin position="84"/>
        <end position="108"/>
    </location>
</feature>
<dbReference type="PROSITE" id="PS00166">
    <property type="entry name" value="ENOYL_COA_HYDRATASE"/>
    <property type="match status" value="1"/>
</dbReference>
<dbReference type="AlphaFoldDB" id="A0AA38SCQ5"/>
<evidence type="ECO:0000256" key="5">
    <source>
        <dbReference type="ARBA" id="ARBA00023235"/>
    </source>
</evidence>
<dbReference type="GO" id="GO:0005777">
    <property type="term" value="C:peroxisome"/>
    <property type="evidence" value="ECO:0007669"/>
    <property type="project" value="UniProtKB-SubCell"/>
</dbReference>
<keyword evidence="6" id="KW-0456">Lyase</keyword>
<comment type="caution">
    <text evidence="10">The sequence shown here is derived from an EMBL/GenBank/DDBJ whole genome shotgun (WGS) entry which is preliminary data.</text>
</comment>
<dbReference type="InterPro" id="IPR014748">
    <property type="entry name" value="Enoyl-CoA_hydra_C"/>
</dbReference>
<dbReference type="InterPro" id="IPR029045">
    <property type="entry name" value="ClpP/crotonase-like_dom_sf"/>
</dbReference>
<dbReference type="InterPro" id="IPR018376">
    <property type="entry name" value="Enoyl-CoA_hyd/isom_CS"/>
</dbReference>
<evidence type="ECO:0000256" key="1">
    <source>
        <dbReference type="ARBA" id="ARBA00004275"/>
    </source>
</evidence>
<evidence type="ECO:0000259" key="9">
    <source>
        <dbReference type="Pfam" id="PF16113"/>
    </source>
</evidence>
<feature type="compositionally biased region" description="Basic and acidic residues" evidence="8">
    <location>
        <begin position="84"/>
        <end position="98"/>
    </location>
</feature>
<dbReference type="EMBL" id="JANBVO010000002">
    <property type="protein sequence ID" value="KAJ9156027.1"/>
    <property type="molecule type" value="Genomic_DNA"/>
</dbReference>
<dbReference type="InterPro" id="IPR001753">
    <property type="entry name" value="Enoyl-CoA_hydra/iso"/>
</dbReference>
<evidence type="ECO:0000256" key="8">
    <source>
        <dbReference type="SAM" id="MobiDB-lite"/>
    </source>
</evidence>
<comment type="subcellular location">
    <subcellularLocation>
        <location evidence="1">Peroxisome</location>
    </subcellularLocation>
</comment>
<dbReference type="Pfam" id="PF16113">
    <property type="entry name" value="ECH_2"/>
    <property type="match status" value="1"/>
</dbReference>
<sequence>MSLPKTLTSRPPSVADVIVSFPTPHVLLITLNRPAQLNAIPSSQHAALEALYSWYDAEPSLRCAVLTGAGRAFCAGADLKEWDHRNSTTSGREERGSEPRPGGPAALGDGRMVGGFGGLSNRAGKKPVIAAINGLCLGGGMEMAINCDLVVAAANALLGLPEVTRGVIALAGALPRLVRTVGRQRAAEMALVGGMHSAEQMQEWGLVNRVVDGADAAVREAMRLAEAIAANSPDAVIVSREGLRLGWEGIGPELATELVERGLYGRIDAAPNMREGVRSFVEKRKPVWTDSKL</sequence>
<keyword evidence="5" id="KW-0413">Isomerase</keyword>
<evidence type="ECO:0000313" key="11">
    <source>
        <dbReference type="Proteomes" id="UP001174694"/>
    </source>
</evidence>
<comment type="pathway">
    <text evidence="2">Siderophore biosynthesis.</text>
</comment>
<dbReference type="PANTHER" id="PTHR11941">
    <property type="entry name" value="ENOYL-COA HYDRATASE-RELATED"/>
    <property type="match status" value="1"/>
</dbReference>
<evidence type="ECO:0000256" key="2">
    <source>
        <dbReference type="ARBA" id="ARBA00004924"/>
    </source>
</evidence>
<name>A0AA38SCQ5_9PEZI</name>
<evidence type="ECO:0000313" key="10">
    <source>
        <dbReference type="EMBL" id="KAJ9156027.1"/>
    </source>
</evidence>
<proteinExistence type="inferred from homology"/>
<comment type="similarity">
    <text evidence="3 7">Belongs to the enoyl-CoA hydratase/isomerase family.</text>
</comment>
<evidence type="ECO:0000256" key="7">
    <source>
        <dbReference type="RuleBase" id="RU003707"/>
    </source>
</evidence>
<gene>
    <name evidence="10" type="ORF">NKR23_g826</name>
</gene>
<dbReference type="Gene3D" id="1.10.12.10">
    <property type="entry name" value="Lyase 2-enoyl-coa Hydratase, Chain A, domain 2"/>
    <property type="match status" value="1"/>
</dbReference>